<keyword evidence="3" id="KW-0804">Transcription</keyword>
<accession>A0AAV4ZEJ0</accession>
<evidence type="ECO:0000259" key="4">
    <source>
        <dbReference type="PROSITE" id="PS50042"/>
    </source>
</evidence>
<evidence type="ECO:0000256" key="1">
    <source>
        <dbReference type="ARBA" id="ARBA00023015"/>
    </source>
</evidence>
<dbReference type="InterPro" id="IPR000595">
    <property type="entry name" value="cNMP-bd_dom"/>
</dbReference>
<gene>
    <name evidence="5" type="ORF">BHAOGJBA_0102</name>
</gene>
<dbReference type="PROSITE" id="PS50042">
    <property type="entry name" value="CNMP_BINDING_3"/>
    <property type="match status" value="1"/>
</dbReference>
<dbReference type="AlphaFoldDB" id="A0AAV4ZEJ0"/>
<organism evidence="5 6">
    <name type="scientific">Methylobacterium hispanicum</name>
    <dbReference type="NCBI Taxonomy" id="270350"/>
    <lineage>
        <taxon>Bacteria</taxon>
        <taxon>Pseudomonadati</taxon>
        <taxon>Pseudomonadota</taxon>
        <taxon>Alphaproteobacteria</taxon>
        <taxon>Hyphomicrobiales</taxon>
        <taxon>Methylobacteriaceae</taxon>
        <taxon>Methylobacterium</taxon>
    </lineage>
</organism>
<feature type="domain" description="Cyclic nucleotide-binding" evidence="4">
    <location>
        <begin position="25"/>
        <end position="110"/>
    </location>
</feature>
<dbReference type="InterPro" id="IPR012318">
    <property type="entry name" value="HTH_CRP"/>
</dbReference>
<dbReference type="SUPFAM" id="SSF51206">
    <property type="entry name" value="cAMP-binding domain-like"/>
    <property type="match status" value="1"/>
</dbReference>
<keyword evidence="2" id="KW-0238">DNA-binding</keyword>
<dbReference type="Proteomes" id="UP001055247">
    <property type="component" value="Unassembled WGS sequence"/>
</dbReference>
<reference evidence="5" key="2">
    <citation type="submission" date="2021-08" db="EMBL/GenBank/DDBJ databases">
        <authorList>
            <person name="Tani A."/>
            <person name="Ola A."/>
            <person name="Ogura Y."/>
            <person name="Katsura K."/>
            <person name="Hayashi T."/>
        </authorList>
    </citation>
    <scope>NUCLEOTIDE SEQUENCE</scope>
    <source>
        <strain evidence="5">DSM 16372</strain>
    </source>
</reference>
<proteinExistence type="predicted"/>
<comment type="caution">
    <text evidence="5">The sequence shown here is derived from an EMBL/GenBank/DDBJ whole genome shotgun (WGS) entry which is preliminary data.</text>
</comment>
<dbReference type="InterPro" id="IPR014710">
    <property type="entry name" value="RmlC-like_jellyroll"/>
</dbReference>
<evidence type="ECO:0000313" key="5">
    <source>
        <dbReference type="EMBL" id="GJD86608.1"/>
    </source>
</evidence>
<dbReference type="GO" id="GO:0003677">
    <property type="term" value="F:DNA binding"/>
    <property type="evidence" value="ECO:0007669"/>
    <property type="project" value="UniProtKB-KW"/>
</dbReference>
<keyword evidence="6" id="KW-1185">Reference proteome</keyword>
<evidence type="ECO:0000256" key="3">
    <source>
        <dbReference type="ARBA" id="ARBA00023163"/>
    </source>
</evidence>
<protein>
    <recommendedName>
        <fullName evidence="4">Cyclic nucleotide-binding domain-containing protein</fullName>
    </recommendedName>
</protein>
<dbReference type="Pfam" id="PF13545">
    <property type="entry name" value="HTH_Crp_2"/>
    <property type="match status" value="1"/>
</dbReference>
<dbReference type="InterPro" id="IPR018490">
    <property type="entry name" value="cNMP-bd_dom_sf"/>
</dbReference>
<name>A0AAV4ZEJ0_9HYPH</name>
<dbReference type="InterPro" id="IPR036390">
    <property type="entry name" value="WH_DNA-bd_sf"/>
</dbReference>
<dbReference type="GO" id="GO:0006355">
    <property type="term" value="P:regulation of DNA-templated transcription"/>
    <property type="evidence" value="ECO:0007669"/>
    <property type="project" value="InterPro"/>
</dbReference>
<dbReference type="EMBL" id="BPQO01000001">
    <property type="protein sequence ID" value="GJD86608.1"/>
    <property type="molecule type" value="Genomic_DNA"/>
</dbReference>
<dbReference type="SUPFAM" id="SSF46785">
    <property type="entry name" value="Winged helix' DNA-binding domain"/>
    <property type="match status" value="1"/>
</dbReference>
<dbReference type="Gene3D" id="2.60.120.10">
    <property type="entry name" value="Jelly Rolls"/>
    <property type="match status" value="1"/>
</dbReference>
<evidence type="ECO:0000256" key="2">
    <source>
        <dbReference type="ARBA" id="ARBA00023125"/>
    </source>
</evidence>
<keyword evidence="1" id="KW-0805">Transcription regulation</keyword>
<reference evidence="5" key="1">
    <citation type="journal article" date="2016" name="Front. Microbiol.">
        <title>Genome Sequence of the Piezophilic, Mesophilic Sulfate-Reducing Bacterium Desulfovibrio indicus J2T.</title>
        <authorList>
            <person name="Cao J."/>
            <person name="Maignien L."/>
            <person name="Shao Z."/>
            <person name="Alain K."/>
            <person name="Jebbar M."/>
        </authorList>
    </citation>
    <scope>NUCLEOTIDE SEQUENCE</scope>
    <source>
        <strain evidence="5">DSM 16372</strain>
    </source>
</reference>
<evidence type="ECO:0000313" key="6">
    <source>
        <dbReference type="Proteomes" id="UP001055247"/>
    </source>
</evidence>
<sequence>MPVIRSARGEDEVSEPHRSEIRNRLLRALDPSDLARLAPHLRPVDLPLGLSLIAPGEAIAACVFPESGFVSVATAHGQQRVEIGLVGSEGLAGAAPALLADAVTPHAHVVQMAGSGLAIAPAALGAAAAESASLRATLLAYIQTQLLQLGETAHAHAALNLESRLARWLLMCHDRVEGDELALTHEFLSLMLGVQRAGVTLALQGLEGAGLIRNRRKRVLILDRGGLKALTHGSYGVPEAAYARLITPPPTPRPAGSR</sequence>